<dbReference type="EMBL" id="LPLU01000094">
    <property type="protein sequence ID" value="KWK73208.1"/>
    <property type="molecule type" value="Genomic_DNA"/>
</dbReference>
<feature type="transmembrane region" description="Helical" evidence="3">
    <location>
        <begin position="239"/>
        <end position="259"/>
    </location>
</feature>
<dbReference type="InterPro" id="IPR038522">
    <property type="entry name" value="T4/T6SS_DotU_sf"/>
</dbReference>
<dbReference type="Gene3D" id="3.30.1330.60">
    <property type="entry name" value="OmpA-like domain"/>
    <property type="match status" value="1"/>
</dbReference>
<dbReference type="PANTHER" id="PTHR38033">
    <property type="entry name" value="MEMBRANE PROTEIN-RELATED"/>
    <property type="match status" value="1"/>
</dbReference>
<feature type="domain" description="OmpA-like" evidence="4">
    <location>
        <begin position="312"/>
        <end position="430"/>
    </location>
</feature>
<name>A0A108CEJ3_9BURK</name>
<dbReference type="InterPro" id="IPR036737">
    <property type="entry name" value="OmpA-like_sf"/>
</dbReference>
<dbReference type="InterPro" id="IPR006665">
    <property type="entry name" value="OmpA-like"/>
</dbReference>
<dbReference type="PRINTS" id="PR01023">
    <property type="entry name" value="NAFLGMOTY"/>
</dbReference>
<protein>
    <recommendedName>
        <fullName evidence="4">OmpA-like domain-containing protein</fullName>
    </recommendedName>
</protein>
<gene>
    <name evidence="5" type="ORF">WM16_16585</name>
</gene>
<evidence type="ECO:0000256" key="1">
    <source>
        <dbReference type="PROSITE-ProRule" id="PRU00473"/>
    </source>
</evidence>
<evidence type="ECO:0000259" key="4">
    <source>
        <dbReference type="PROSITE" id="PS51123"/>
    </source>
</evidence>
<dbReference type="NCBIfam" id="NF038228">
    <property type="entry name" value="IcmH_DotU_IVB"/>
    <property type="match status" value="1"/>
</dbReference>
<dbReference type="NCBIfam" id="TIGR03349">
    <property type="entry name" value="IV_VI_DotU"/>
    <property type="match status" value="1"/>
</dbReference>
<accession>A0A108CEJ3</accession>
<evidence type="ECO:0000256" key="3">
    <source>
        <dbReference type="SAM" id="Phobius"/>
    </source>
</evidence>
<dbReference type="Proteomes" id="UP000065504">
    <property type="component" value="Unassembled WGS sequence"/>
</dbReference>
<evidence type="ECO:0000313" key="6">
    <source>
        <dbReference type="Proteomes" id="UP000065504"/>
    </source>
</evidence>
<keyword evidence="3" id="KW-0812">Transmembrane</keyword>
<proteinExistence type="predicted"/>
<dbReference type="GO" id="GO:0016020">
    <property type="term" value="C:membrane"/>
    <property type="evidence" value="ECO:0007669"/>
    <property type="project" value="UniProtKB-UniRule"/>
</dbReference>
<dbReference type="AlphaFoldDB" id="A0A108CEJ3"/>
<keyword evidence="3" id="KW-1133">Transmembrane helix</keyword>
<dbReference type="Pfam" id="PF09850">
    <property type="entry name" value="DotU"/>
    <property type="match status" value="1"/>
</dbReference>
<comment type="caution">
    <text evidence="5">The sequence shown here is derived from an EMBL/GenBank/DDBJ whole genome shotgun (WGS) entry which is preliminary data.</text>
</comment>
<dbReference type="PANTHER" id="PTHR38033:SF1">
    <property type="entry name" value="DOTU FAMILY TYPE IV_VI SECRETION SYSTEM PROTEIN"/>
    <property type="match status" value="1"/>
</dbReference>
<dbReference type="NCBIfam" id="TIGR03350">
    <property type="entry name" value="type_VI_ompA"/>
    <property type="match status" value="1"/>
</dbReference>
<organism evidence="5 6">
    <name type="scientific">Burkholderia ubonensis</name>
    <dbReference type="NCBI Taxonomy" id="101571"/>
    <lineage>
        <taxon>Bacteria</taxon>
        <taxon>Pseudomonadati</taxon>
        <taxon>Pseudomonadota</taxon>
        <taxon>Betaproteobacteria</taxon>
        <taxon>Burkholderiales</taxon>
        <taxon>Burkholderiaceae</taxon>
        <taxon>Burkholderia</taxon>
        <taxon>Burkholderia cepacia complex</taxon>
    </lineage>
</organism>
<dbReference type="CDD" id="cd07185">
    <property type="entry name" value="OmpA_C-like"/>
    <property type="match status" value="1"/>
</dbReference>
<keyword evidence="1 3" id="KW-0472">Membrane</keyword>
<feature type="region of interest" description="Disordered" evidence="2">
    <location>
        <begin position="1"/>
        <end position="41"/>
    </location>
</feature>
<sequence length="430" mass="46201">MTSEAVYRPEPSGPETRGAATLTPTPLAPRGAAPVPPAEPPAARLAAIQAARNPLLEASRPLLRALADMPDQLDREGIRQLRLLLEQEVRLFQRFCEQANLRRDHVLGARYCLCTALDEAAMQTAWARSGDGSLGAWISEGLATTFHEDRQGGDKVYLLIGRLMNAPQEHLDLLEVIYRVLSLGFEGRYRYEADGQRKHEAVRQRLHNELAAQHGPVSVALSPHWQSGARGRRLSIHDFPVWITATALSVLLLGAFGYFKYALLTRGADVEKQIAAIGRMTPPPPPAAPALRLAALLRNEIAAGTVSVDEDARHSTVTFRGDAMFPPGKAAVNASSGPLIAKIAAEIARVPGKVTVLGYTDNAPVRGSAFPSNEALSEARATQVMQMLQAAGVPANRLAALGKGAANPIGDNRTVPGRALNRRVEITVAP</sequence>
<dbReference type="Pfam" id="PF00691">
    <property type="entry name" value="OmpA"/>
    <property type="match status" value="1"/>
</dbReference>
<evidence type="ECO:0000313" key="5">
    <source>
        <dbReference type="EMBL" id="KWK73208.1"/>
    </source>
</evidence>
<dbReference type="NCBIfam" id="NF005999">
    <property type="entry name" value="PRK08126.1"/>
    <property type="match status" value="1"/>
</dbReference>
<dbReference type="InterPro" id="IPR017733">
    <property type="entry name" value="OmpA-like_dom_proteobacteria"/>
</dbReference>
<dbReference type="SUPFAM" id="SSF103088">
    <property type="entry name" value="OmpA-like"/>
    <property type="match status" value="1"/>
</dbReference>
<evidence type="ECO:0000256" key="2">
    <source>
        <dbReference type="SAM" id="MobiDB-lite"/>
    </source>
</evidence>
<dbReference type="Gene3D" id="1.25.40.590">
    <property type="entry name" value="Type IV / VI secretion system, DotU"/>
    <property type="match status" value="1"/>
</dbReference>
<dbReference type="InterPro" id="IPR017732">
    <property type="entry name" value="T4/T6SS_DotU"/>
</dbReference>
<dbReference type="PROSITE" id="PS51123">
    <property type="entry name" value="OMPA_2"/>
    <property type="match status" value="1"/>
</dbReference>
<reference evidence="5 6" key="1">
    <citation type="submission" date="2015-11" db="EMBL/GenBank/DDBJ databases">
        <title>Expanding the genomic diversity of Burkholderia species for the development of highly accurate diagnostics.</title>
        <authorList>
            <person name="Sahl J."/>
            <person name="Keim P."/>
            <person name="Wagner D."/>
        </authorList>
    </citation>
    <scope>NUCLEOTIDE SEQUENCE [LARGE SCALE GENOMIC DNA]</scope>
    <source>
        <strain evidence="5 6">MSMB782WGS</strain>
    </source>
</reference>